<dbReference type="InParanoid" id="Q24D31"/>
<keyword evidence="2" id="KW-1185">Reference proteome</keyword>
<dbReference type="AlphaFoldDB" id="Q24D31"/>
<reference evidence="2" key="1">
    <citation type="journal article" date="2006" name="PLoS Biol.">
        <title>Macronuclear genome sequence of the ciliate Tetrahymena thermophila, a model eukaryote.</title>
        <authorList>
            <person name="Eisen J.A."/>
            <person name="Coyne R.S."/>
            <person name="Wu M."/>
            <person name="Wu D."/>
            <person name="Thiagarajan M."/>
            <person name="Wortman J.R."/>
            <person name="Badger J.H."/>
            <person name="Ren Q."/>
            <person name="Amedeo P."/>
            <person name="Jones K.M."/>
            <person name="Tallon L.J."/>
            <person name="Delcher A.L."/>
            <person name="Salzberg S.L."/>
            <person name="Silva J.C."/>
            <person name="Haas B.J."/>
            <person name="Majoros W.H."/>
            <person name="Farzad M."/>
            <person name="Carlton J.M."/>
            <person name="Smith R.K. Jr."/>
            <person name="Garg J."/>
            <person name="Pearlman R.E."/>
            <person name="Karrer K.M."/>
            <person name="Sun L."/>
            <person name="Manning G."/>
            <person name="Elde N.C."/>
            <person name="Turkewitz A.P."/>
            <person name="Asai D.J."/>
            <person name="Wilkes D.E."/>
            <person name="Wang Y."/>
            <person name="Cai H."/>
            <person name="Collins K."/>
            <person name="Stewart B.A."/>
            <person name="Lee S.R."/>
            <person name="Wilamowska K."/>
            <person name="Weinberg Z."/>
            <person name="Ruzzo W.L."/>
            <person name="Wloga D."/>
            <person name="Gaertig J."/>
            <person name="Frankel J."/>
            <person name="Tsao C.-C."/>
            <person name="Gorovsky M.A."/>
            <person name="Keeling P.J."/>
            <person name="Waller R.F."/>
            <person name="Patron N.J."/>
            <person name="Cherry J.M."/>
            <person name="Stover N.A."/>
            <person name="Krieger C.J."/>
            <person name="del Toro C."/>
            <person name="Ryder H.F."/>
            <person name="Williamson S.C."/>
            <person name="Barbeau R.A."/>
            <person name="Hamilton E.P."/>
            <person name="Orias E."/>
        </authorList>
    </citation>
    <scope>NUCLEOTIDE SEQUENCE [LARGE SCALE GENOMIC DNA]</scope>
    <source>
        <strain evidence="2">SB210</strain>
    </source>
</reference>
<dbReference type="HOGENOM" id="CLU_575551_0_0_1"/>
<name>Q24D31_TETTS</name>
<accession>Q24D31</accession>
<organism evidence="1 2">
    <name type="scientific">Tetrahymena thermophila (strain SB210)</name>
    <dbReference type="NCBI Taxonomy" id="312017"/>
    <lineage>
        <taxon>Eukaryota</taxon>
        <taxon>Sar</taxon>
        <taxon>Alveolata</taxon>
        <taxon>Ciliophora</taxon>
        <taxon>Intramacronucleata</taxon>
        <taxon>Oligohymenophorea</taxon>
        <taxon>Hymenostomatida</taxon>
        <taxon>Tetrahymenina</taxon>
        <taxon>Tetrahymenidae</taxon>
        <taxon>Tetrahymena</taxon>
    </lineage>
</organism>
<protein>
    <submittedName>
        <fullName evidence="1">Uncharacterized protein</fullName>
    </submittedName>
</protein>
<proteinExistence type="predicted"/>
<dbReference type="EMBL" id="GG662333">
    <property type="protein sequence ID" value="EAS05710.2"/>
    <property type="molecule type" value="Genomic_DNA"/>
</dbReference>
<dbReference type="Proteomes" id="UP000009168">
    <property type="component" value="Unassembled WGS sequence"/>
</dbReference>
<evidence type="ECO:0000313" key="1">
    <source>
        <dbReference type="EMBL" id="EAS05710.2"/>
    </source>
</evidence>
<dbReference type="KEGG" id="tet:TTHERM_01114210"/>
<evidence type="ECO:0000313" key="2">
    <source>
        <dbReference type="Proteomes" id="UP000009168"/>
    </source>
</evidence>
<dbReference type="RefSeq" id="XP_001025955.2">
    <property type="nucleotide sequence ID" value="XM_001025955.2"/>
</dbReference>
<feature type="non-terminal residue" evidence="1">
    <location>
        <position position="508"/>
    </location>
</feature>
<sequence length="508" mass="56156">MIQLFEVKTQISSIKRHLSPNTPSKNQCIDGGQFLDLDCINQIGYDYSKKCTSASQFSSGCCITTSSNPSDAYCLNDHNFCVKFDINSMKNTCIQNGECIQFNPQSQMTFIAVDITGLCINTLPSKNYIKQCIQPDKYCISSDKSNCLSLQNNPNLIGINQTLGVCIQNIHEIIPAGQKISLQNGYCLDPQKNSVESAFTPTYIGIDQSFYCVFPNQRSSDNIKSCIQGYCSNSNYCLQLSDLSNQFTSRLDDANNNKCDFNNTPNATQCSKEKNSCFDSVSQQCKSIQGNQIQFSGVDTNGNCVQLDTFVPNLFKCGSQFCIITSSNMKKCTFISGSSSTMGVDALGFCVNSDSPAVKCADVPQICYDQSNQCCFFLSSNILDKRVGKEQLTGYCLPFKDPTKTTGNQIERCADGFCLYTLSSTSQQFCIILGFSVGKMQYVGIEQNTQSCLALNQTTKIGIIECYSILICIQYDSSNLNYQCTKITNSNQNLVSKNANQTCQQYNQ</sequence>
<dbReference type="GeneID" id="7827786"/>
<gene>
    <name evidence="1" type="ORF">TTHERM_01114210</name>
</gene>